<name>A0A2U2J4C0_9SPHN</name>
<dbReference type="AlphaFoldDB" id="A0A2U2J4C0"/>
<feature type="region of interest" description="Disordered" evidence="1">
    <location>
        <begin position="1"/>
        <end position="36"/>
    </location>
</feature>
<dbReference type="RefSeq" id="WP_109271338.1">
    <property type="nucleotide sequence ID" value="NZ_QFFF01000001.1"/>
</dbReference>
<feature type="domain" description="Anti-sigma factor NepR" evidence="2">
    <location>
        <begin position="37"/>
        <end position="66"/>
    </location>
</feature>
<dbReference type="InterPro" id="IPR041649">
    <property type="entry name" value="NepR"/>
</dbReference>
<reference evidence="3 4" key="1">
    <citation type="submission" date="2018-05" db="EMBL/GenBank/DDBJ databases">
        <title>Genome of Sphingosinicella humi QZX222.</title>
        <authorList>
            <person name="Qiao Z."/>
            <person name="Wang G."/>
        </authorList>
    </citation>
    <scope>NUCLEOTIDE SEQUENCE [LARGE SCALE GENOMIC DNA]</scope>
    <source>
        <strain evidence="3 4">QZX222</strain>
    </source>
</reference>
<dbReference type="Pfam" id="PF18557">
    <property type="entry name" value="NepR"/>
    <property type="match status" value="1"/>
</dbReference>
<gene>
    <name evidence="3" type="ORF">DF286_10225</name>
</gene>
<dbReference type="EMBL" id="QFFF01000001">
    <property type="protein sequence ID" value="PWG03199.1"/>
    <property type="molecule type" value="Genomic_DNA"/>
</dbReference>
<evidence type="ECO:0000256" key="1">
    <source>
        <dbReference type="SAM" id="MobiDB-lite"/>
    </source>
</evidence>
<evidence type="ECO:0000313" key="4">
    <source>
        <dbReference type="Proteomes" id="UP000245916"/>
    </source>
</evidence>
<organism evidence="3 4">
    <name type="scientific">Allosphingosinicella humi</name>
    <dbReference type="NCBI Taxonomy" id="2068657"/>
    <lineage>
        <taxon>Bacteria</taxon>
        <taxon>Pseudomonadati</taxon>
        <taxon>Pseudomonadota</taxon>
        <taxon>Alphaproteobacteria</taxon>
        <taxon>Sphingomonadales</taxon>
        <taxon>Sphingomonadaceae</taxon>
        <taxon>Allosphingosinicella</taxon>
    </lineage>
</organism>
<accession>A0A2U2J4C0</accession>
<sequence length="67" mass="7753">MTFEHDKDGDRRRKSNHSTEAEITNPSRQEDKRADMPELGLALRTVYQRTVEEEIPPEMLDLLGKLG</sequence>
<evidence type="ECO:0000313" key="3">
    <source>
        <dbReference type="EMBL" id="PWG03199.1"/>
    </source>
</evidence>
<evidence type="ECO:0000259" key="2">
    <source>
        <dbReference type="Pfam" id="PF18557"/>
    </source>
</evidence>
<comment type="caution">
    <text evidence="3">The sequence shown here is derived from an EMBL/GenBank/DDBJ whole genome shotgun (WGS) entry which is preliminary data.</text>
</comment>
<protein>
    <recommendedName>
        <fullName evidence="2">Anti-sigma factor NepR domain-containing protein</fullName>
    </recommendedName>
</protein>
<feature type="compositionally biased region" description="Basic and acidic residues" evidence="1">
    <location>
        <begin position="1"/>
        <end position="11"/>
    </location>
</feature>
<keyword evidence="4" id="KW-1185">Reference proteome</keyword>
<dbReference type="Proteomes" id="UP000245916">
    <property type="component" value="Unassembled WGS sequence"/>
</dbReference>
<proteinExistence type="predicted"/>